<reference evidence="2 3" key="1">
    <citation type="submission" date="2017-02" db="EMBL/GenBank/DDBJ databases">
        <authorList>
            <person name="Peterson S.W."/>
        </authorList>
    </citation>
    <scope>NUCLEOTIDE SEQUENCE [LARGE SCALE GENOMIC DNA]</scope>
    <source>
        <strain evidence="3">type strain: NCCB 100098</strain>
    </source>
</reference>
<protein>
    <submittedName>
        <fullName evidence="2">Uncharacterized protein</fullName>
    </submittedName>
</protein>
<dbReference type="EMBL" id="FUZI01000001">
    <property type="protein sequence ID" value="SKC31137.1"/>
    <property type="molecule type" value="Genomic_DNA"/>
</dbReference>
<sequence>MFKMDKNQRIRLNITNYDVLRAVKAEIKQSEARITRRIYTVAILSVATIIFVLMLIITSQTPSMRDYAAEAMKRSFEAERSVKMMDETLNQHILKQSENSQ</sequence>
<name>A0A1T5HWA4_9GAMM</name>
<keyword evidence="1" id="KW-0812">Transmembrane</keyword>
<organism evidence="2 3">
    <name type="scientific">Photobacterium piscicola</name>
    <dbReference type="NCBI Taxonomy" id="1378299"/>
    <lineage>
        <taxon>Bacteria</taxon>
        <taxon>Pseudomonadati</taxon>
        <taxon>Pseudomonadota</taxon>
        <taxon>Gammaproteobacteria</taxon>
        <taxon>Vibrionales</taxon>
        <taxon>Vibrionaceae</taxon>
        <taxon>Photobacterium</taxon>
    </lineage>
</organism>
<dbReference type="Proteomes" id="UP000189966">
    <property type="component" value="Unassembled WGS sequence"/>
</dbReference>
<gene>
    <name evidence="2" type="ORF">CZ809_00615</name>
</gene>
<proteinExistence type="predicted"/>
<evidence type="ECO:0000313" key="3">
    <source>
        <dbReference type="Proteomes" id="UP000189966"/>
    </source>
</evidence>
<keyword evidence="1" id="KW-1133">Transmembrane helix</keyword>
<evidence type="ECO:0000256" key="1">
    <source>
        <dbReference type="SAM" id="Phobius"/>
    </source>
</evidence>
<evidence type="ECO:0000313" key="2">
    <source>
        <dbReference type="EMBL" id="SKC31137.1"/>
    </source>
</evidence>
<accession>A0A1T5HWA4</accession>
<feature type="transmembrane region" description="Helical" evidence="1">
    <location>
        <begin position="38"/>
        <end position="57"/>
    </location>
</feature>
<keyword evidence="1" id="KW-0472">Membrane</keyword>
<dbReference type="AlphaFoldDB" id="A0A1T5HWA4"/>